<gene>
    <name evidence="2" type="ORF">LHA_0132</name>
</gene>
<dbReference type="RefSeq" id="WP_045104815.1">
    <property type="nucleotide sequence ID" value="NZ_LN681225.1"/>
</dbReference>
<name>A0A0A8UKK4_LEGHA</name>
<keyword evidence="3" id="KW-1185">Reference proteome</keyword>
<organism evidence="2 3">
    <name type="scientific">Legionella hackeliae</name>
    <dbReference type="NCBI Taxonomy" id="449"/>
    <lineage>
        <taxon>Bacteria</taxon>
        <taxon>Pseudomonadati</taxon>
        <taxon>Pseudomonadota</taxon>
        <taxon>Gammaproteobacteria</taxon>
        <taxon>Legionellales</taxon>
        <taxon>Legionellaceae</taxon>
        <taxon>Legionella</taxon>
    </lineage>
</organism>
<dbReference type="Proteomes" id="UP000032803">
    <property type="component" value="Chromosome I"/>
</dbReference>
<evidence type="ECO:0000256" key="1">
    <source>
        <dbReference type="SAM" id="MobiDB-lite"/>
    </source>
</evidence>
<feature type="region of interest" description="Disordered" evidence="1">
    <location>
        <begin position="1"/>
        <end position="61"/>
    </location>
</feature>
<dbReference type="KEGG" id="lha:LHA_0132"/>
<sequence>MKKSSSSSSKKQAKEKVKKDDLKNISGGSDQRNRNLQDPRYTISPPSSPSPRKPRHIKDIY</sequence>
<reference evidence="3" key="1">
    <citation type="submission" date="2014-09" db="EMBL/GenBank/DDBJ databases">
        <authorList>
            <person name="Gomez-Valero L."/>
        </authorList>
    </citation>
    <scope>NUCLEOTIDE SEQUENCE [LARGE SCALE GENOMIC DNA]</scope>
    <source>
        <strain evidence="3">ATCC35250</strain>
    </source>
</reference>
<protein>
    <submittedName>
        <fullName evidence="2">Uncharacterized protein</fullName>
    </submittedName>
</protein>
<dbReference type="AlphaFoldDB" id="A0A0A8UKK4"/>
<dbReference type="EMBL" id="LN681225">
    <property type="protein sequence ID" value="CEK09248.1"/>
    <property type="molecule type" value="Genomic_DNA"/>
</dbReference>
<dbReference type="PATRIC" id="fig|449.7.peg.1915"/>
<dbReference type="HOGENOM" id="CLU_2916939_0_0_6"/>
<evidence type="ECO:0000313" key="3">
    <source>
        <dbReference type="Proteomes" id="UP000032803"/>
    </source>
</evidence>
<feature type="compositionally biased region" description="Low complexity" evidence="1">
    <location>
        <begin position="1"/>
        <end position="10"/>
    </location>
</feature>
<accession>A0A0A8UKK4</accession>
<evidence type="ECO:0000313" key="2">
    <source>
        <dbReference type="EMBL" id="CEK09248.1"/>
    </source>
</evidence>
<feature type="compositionally biased region" description="Basic and acidic residues" evidence="1">
    <location>
        <begin position="12"/>
        <end position="23"/>
    </location>
</feature>
<proteinExistence type="predicted"/>
<feature type="compositionally biased region" description="Basic residues" evidence="1">
    <location>
        <begin position="52"/>
        <end position="61"/>
    </location>
</feature>